<gene>
    <name evidence="1" type="ORF">EP51_23995</name>
</gene>
<name>A0A076EN68_RHOOP</name>
<sequence>MKRYRYDGFSCTVSARALIMREPISGSLAQKRCQAPFQVAELSLGLLVVGVLFGTRAITTGEVFVGATL</sequence>
<organism evidence="1 2">
    <name type="scientific">Rhodococcus opacus</name>
    <name type="common">Nocardia opaca</name>
    <dbReference type="NCBI Taxonomy" id="37919"/>
    <lineage>
        <taxon>Bacteria</taxon>
        <taxon>Bacillati</taxon>
        <taxon>Actinomycetota</taxon>
        <taxon>Actinomycetes</taxon>
        <taxon>Mycobacteriales</taxon>
        <taxon>Nocardiaceae</taxon>
        <taxon>Rhodococcus</taxon>
    </lineage>
</organism>
<dbReference type="Proteomes" id="UP000028488">
    <property type="component" value="Chromosome"/>
</dbReference>
<protein>
    <submittedName>
        <fullName evidence="1">Uncharacterized protein</fullName>
    </submittedName>
</protein>
<accession>A0A076EN68</accession>
<dbReference type="EMBL" id="CP008947">
    <property type="protein sequence ID" value="AII07550.1"/>
    <property type="molecule type" value="Genomic_DNA"/>
</dbReference>
<reference evidence="1 2" key="1">
    <citation type="submission" date="2014-07" db="EMBL/GenBank/DDBJ databases">
        <title>Genome Sequence of Rhodococcus opacus Strain R7, a Biodegrader of Mono- and Polycyclic Aromatic Hydrocarbons.</title>
        <authorList>
            <person name="Di Gennaro P."/>
            <person name="Zampolli J."/>
            <person name="Presti I."/>
            <person name="Cappelletti M."/>
            <person name="D'Ursi P."/>
            <person name="Orro A."/>
            <person name="Mezzelani A."/>
            <person name="Milanesi L."/>
        </authorList>
    </citation>
    <scope>NUCLEOTIDE SEQUENCE [LARGE SCALE GENOMIC DNA]</scope>
    <source>
        <strain evidence="1 2">R7</strain>
    </source>
</reference>
<dbReference type="AlphaFoldDB" id="A0A076EN68"/>
<proteinExistence type="predicted"/>
<evidence type="ECO:0000313" key="2">
    <source>
        <dbReference type="Proteomes" id="UP000028488"/>
    </source>
</evidence>
<evidence type="ECO:0000313" key="1">
    <source>
        <dbReference type="EMBL" id="AII07550.1"/>
    </source>
</evidence>